<dbReference type="InterPro" id="IPR022346">
    <property type="entry name" value="T2SS_GspH"/>
</dbReference>
<evidence type="ECO:0000313" key="14">
    <source>
        <dbReference type="Proteomes" id="UP000027997"/>
    </source>
</evidence>
<dbReference type="RefSeq" id="WP_020581531.1">
    <property type="nucleotide sequence ID" value="NZ_JOJP01000001.1"/>
</dbReference>
<evidence type="ECO:0000256" key="4">
    <source>
        <dbReference type="ARBA" id="ARBA00022481"/>
    </source>
</evidence>
<evidence type="ECO:0000256" key="3">
    <source>
        <dbReference type="ARBA" id="ARBA00022475"/>
    </source>
</evidence>
<evidence type="ECO:0000259" key="12">
    <source>
        <dbReference type="Pfam" id="PF12019"/>
    </source>
</evidence>
<dbReference type="InterPro" id="IPR045584">
    <property type="entry name" value="Pilin-like"/>
</dbReference>
<gene>
    <name evidence="13" type="ORF">GV64_20870</name>
</gene>
<dbReference type="InterPro" id="IPR012902">
    <property type="entry name" value="N_methyl_site"/>
</dbReference>
<keyword evidence="3" id="KW-1003">Cell membrane</keyword>
<evidence type="ECO:0000256" key="6">
    <source>
        <dbReference type="ARBA" id="ARBA00022692"/>
    </source>
</evidence>
<dbReference type="Gene3D" id="3.55.40.10">
    <property type="entry name" value="minor pseudopilin epsh domain"/>
    <property type="match status" value="1"/>
</dbReference>
<evidence type="ECO:0000256" key="9">
    <source>
        <dbReference type="ARBA" id="ARBA00025772"/>
    </source>
</evidence>
<feature type="transmembrane region" description="Helical" evidence="11">
    <location>
        <begin position="12"/>
        <end position="32"/>
    </location>
</feature>
<dbReference type="Pfam" id="PF07963">
    <property type="entry name" value="N_methyl"/>
    <property type="match status" value="1"/>
</dbReference>
<keyword evidence="8 11" id="KW-0472">Membrane</keyword>
<comment type="caution">
    <text evidence="13">The sequence shown here is derived from an EMBL/GenBank/DDBJ whole genome shotgun (WGS) entry which is preliminary data.</text>
</comment>
<sequence length="160" mass="16841">MTKQLSNGFTLLELVITVAILSILAAIAYPSFESSIQENRLTSQTNRLLAALQFARSEAAANNTTITVCSSVNGQTCDGNNGNWSNGFIVLEGATILQVFDGLEGNNTIRGSSQIAFSNQGTLTNSIQLSLCDNRGNNSARGIWINGAGQARAGGNPQCI</sequence>
<dbReference type="eggNOG" id="COG4970">
    <property type="taxonomic scope" value="Bacteria"/>
</dbReference>
<dbReference type="GO" id="GO:0015628">
    <property type="term" value="P:protein secretion by the type II secretion system"/>
    <property type="evidence" value="ECO:0007669"/>
    <property type="project" value="InterPro"/>
</dbReference>
<dbReference type="Pfam" id="PF12019">
    <property type="entry name" value="GspH"/>
    <property type="match status" value="1"/>
</dbReference>
<evidence type="ECO:0000256" key="1">
    <source>
        <dbReference type="ARBA" id="ARBA00004377"/>
    </source>
</evidence>
<evidence type="ECO:0000256" key="8">
    <source>
        <dbReference type="ARBA" id="ARBA00023136"/>
    </source>
</evidence>
<keyword evidence="6 11" id="KW-0812">Transmembrane</keyword>
<evidence type="ECO:0000256" key="10">
    <source>
        <dbReference type="ARBA" id="ARBA00030775"/>
    </source>
</evidence>
<proteinExistence type="inferred from homology"/>
<name>A0A081KFC0_9GAMM</name>
<evidence type="ECO:0000256" key="11">
    <source>
        <dbReference type="SAM" id="Phobius"/>
    </source>
</evidence>
<comment type="similarity">
    <text evidence="9">Belongs to the GSP H family.</text>
</comment>
<dbReference type="AlphaFoldDB" id="A0A081KFC0"/>
<dbReference type="SUPFAM" id="SSF54523">
    <property type="entry name" value="Pili subunits"/>
    <property type="match status" value="1"/>
</dbReference>
<evidence type="ECO:0000256" key="5">
    <source>
        <dbReference type="ARBA" id="ARBA00022519"/>
    </source>
</evidence>
<dbReference type="GO" id="GO:0005886">
    <property type="term" value="C:plasma membrane"/>
    <property type="evidence" value="ECO:0007669"/>
    <property type="project" value="UniProtKB-SubCell"/>
</dbReference>
<dbReference type="STRING" id="305900.GV64_20870"/>
<accession>A0A081KFC0</accession>
<keyword evidence="5" id="KW-0997">Cell inner membrane</keyword>
<dbReference type="GO" id="GO:0015627">
    <property type="term" value="C:type II protein secretion system complex"/>
    <property type="evidence" value="ECO:0007669"/>
    <property type="project" value="InterPro"/>
</dbReference>
<feature type="domain" description="General secretion pathway GspH" evidence="12">
    <location>
        <begin position="44"/>
        <end position="149"/>
    </location>
</feature>
<comment type="subcellular location">
    <subcellularLocation>
        <location evidence="1">Cell inner membrane</location>
        <topology evidence="1">Single-pass membrane protein</topology>
    </subcellularLocation>
</comment>
<keyword evidence="14" id="KW-1185">Reference proteome</keyword>
<dbReference type="Proteomes" id="UP000027997">
    <property type="component" value="Unassembled WGS sequence"/>
</dbReference>
<organism evidence="13 14">
    <name type="scientific">Endozoicomonas elysicola</name>
    <dbReference type="NCBI Taxonomy" id="305900"/>
    <lineage>
        <taxon>Bacteria</taxon>
        <taxon>Pseudomonadati</taxon>
        <taxon>Pseudomonadota</taxon>
        <taxon>Gammaproteobacteria</taxon>
        <taxon>Oceanospirillales</taxon>
        <taxon>Endozoicomonadaceae</taxon>
        <taxon>Endozoicomonas</taxon>
    </lineage>
</organism>
<evidence type="ECO:0000256" key="2">
    <source>
        <dbReference type="ARBA" id="ARBA00021549"/>
    </source>
</evidence>
<protein>
    <recommendedName>
        <fullName evidence="2">Type II secretion system protein H</fullName>
    </recommendedName>
    <alternativeName>
        <fullName evidence="10">General secretion pathway protein H</fullName>
    </alternativeName>
</protein>
<keyword evidence="4" id="KW-0488">Methylation</keyword>
<dbReference type="NCBIfam" id="TIGR02532">
    <property type="entry name" value="IV_pilin_GFxxxE"/>
    <property type="match status" value="1"/>
</dbReference>
<evidence type="ECO:0000256" key="7">
    <source>
        <dbReference type="ARBA" id="ARBA00022989"/>
    </source>
</evidence>
<reference evidence="13 14" key="1">
    <citation type="submission" date="2014-06" db="EMBL/GenBank/DDBJ databases">
        <title>Whole Genome Sequences of Three Symbiotic Endozoicomonas Bacteria.</title>
        <authorList>
            <person name="Neave M.J."/>
            <person name="Apprill A."/>
            <person name="Voolstra C.R."/>
        </authorList>
    </citation>
    <scope>NUCLEOTIDE SEQUENCE [LARGE SCALE GENOMIC DNA]</scope>
    <source>
        <strain evidence="13 14">DSM 22380</strain>
    </source>
</reference>
<evidence type="ECO:0000313" key="13">
    <source>
        <dbReference type="EMBL" id="KEI72846.1"/>
    </source>
</evidence>
<keyword evidence="7 11" id="KW-1133">Transmembrane helix</keyword>
<dbReference type="EMBL" id="JOJP01000001">
    <property type="protein sequence ID" value="KEI72846.1"/>
    <property type="molecule type" value="Genomic_DNA"/>
</dbReference>